<dbReference type="InterPro" id="IPR003331">
    <property type="entry name" value="UDP_GlcNAc_Epimerase_2_dom"/>
</dbReference>
<dbReference type="PANTHER" id="PTHR43174:SF2">
    <property type="entry name" value="UDP-N-ACETYLGLUCOSAMINE 2-EPIMERASE"/>
    <property type="match status" value="1"/>
</dbReference>
<feature type="domain" description="UDP-N-acetylglucosamine 2-epimerase" evidence="6">
    <location>
        <begin position="32"/>
        <end position="384"/>
    </location>
</feature>
<evidence type="ECO:0000259" key="6">
    <source>
        <dbReference type="Pfam" id="PF02350"/>
    </source>
</evidence>
<keyword evidence="8" id="KW-1185">Reference proteome</keyword>
<evidence type="ECO:0000256" key="5">
    <source>
        <dbReference type="RuleBase" id="RU003513"/>
    </source>
</evidence>
<dbReference type="Gene3D" id="3.40.50.2000">
    <property type="entry name" value="Glycogen Phosphorylase B"/>
    <property type="match status" value="2"/>
</dbReference>
<comment type="similarity">
    <text evidence="3 5">Belongs to the UDP-N-acetylglucosamine 2-epimerase family.</text>
</comment>
<dbReference type="EMBL" id="AP025730">
    <property type="protein sequence ID" value="BDI07422.1"/>
    <property type="molecule type" value="Genomic_DNA"/>
</dbReference>
<dbReference type="CDD" id="cd03786">
    <property type="entry name" value="GTB_UDP-GlcNAc_2-Epimerase"/>
    <property type="match status" value="1"/>
</dbReference>
<proteinExistence type="inferred from homology"/>
<dbReference type="PANTHER" id="PTHR43174">
    <property type="entry name" value="UDP-N-ACETYLGLUCOSAMINE 2-EPIMERASE"/>
    <property type="match status" value="1"/>
</dbReference>
<dbReference type="RefSeq" id="WP_251970614.1">
    <property type="nucleotide sequence ID" value="NZ_AP025730.1"/>
</dbReference>
<gene>
    <name evidence="7" type="ORF">CATMQ487_43920</name>
</gene>
<dbReference type="NCBIfam" id="TIGR00236">
    <property type="entry name" value="wecB"/>
    <property type="match status" value="1"/>
</dbReference>
<evidence type="ECO:0000256" key="4">
    <source>
        <dbReference type="ARBA" id="ARBA00038858"/>
    </source>
</evidence>
<name>A0ABM7YS51_9BURK</name>
<evidence type="ECO:0000256" key="1">
    <source>
        <dbReference type="ARBA" id="ARBA00023235"/>
    </source>
</evidence>
<protein>
    <recommendedName>
        <fullName evidence="4">UDP-N-acetylglucosamine 2-epimerase (non-hydrolyzing)</fullName>
        <ecNumber evidence="4">5.1.3.14</ecNumber>
    </recommendedName>
</protein>
<dbReference type="EC" id="5.1.3.14" evidence="4"/>
<evidence type="ECO:0000313" key="8">
    <source>
        <dbReference type="Proteomes" id="UP001057498"/>
    </source>
</evidence>
<evidence type="ECO:0000256" key="3">
    <source>
        <dbReference type="ARBA" id="ARBA00038209"/>
    </source>
</evidence>
<reference evidence="7" key="1">
    <citation type="submission" date="2022-04" db="EMBL/GenBank/DDBJ databases">
        <title>Whole genome sequence of Sphaerotilus sp. FB-5.</title>
        <authorList>
            <person name="Takeda M."/>
            <person name="Narihara S."/>
            <person name="Akimoto M."/>
            <person name="Akimoto R."/>
            <person name="Nishiyashiki S."/>
            <person name="Murakami T."/>
        </authorList>
    </citation>
    <scope>NUCLEOTIDE SEQUENCE</scope>
    <source>
        <strain evidence="7">FB-5</strain>
    </source>
</reference>
<dbReference type="SUPFAM" id="SSF53756">
    <property type="entry name" value="UDP-Glycosyltransferase/glycogen phosphorylase"/>
    <property type="match status" value="1"/>
</dbReference>
<sequence length="402" mass="43457">MTTMERPIVISVGTRPEIIKMAPVHGELRRRGLPVAWVHTGQHREMAQPLYEFFGIEPEHEVILKRSNGSLAHLNALLLERLGEIFDAVQPSAVLVHGDTTSTLASAQAAFYQGVPIGHVEAGLRTFNHREPFPEEMNRELTARLAHWHFAPTSKAAANLRHEGVPDQGVHTVGNTAVDAALAGTARVEALLGQGRSVLPAELDALRTGLRYAGWKLITVTAHRRENWGEGIGNIARSVADLLRAHPDLAVVWPVHGNPAVSDAVYAELGPLVHELEGRLTLCPPLDYPALLWCLRNSTLALTDSGGIQEEGAALSCPVLVLRNTTERPELIDAGAGLIVGTDRAHIVATVDGLLRQPAALQRMREAVNPFGDGTTARRIADVLQQDLGHSPAAEPRSVEHA</sequence>
<organism evidence="7 8">
    <name type="scientific">Sphaerotilus microaerophilus</name>
    <dbReference type="NCBI Taxonomy" id="2914710"/>
    <lineage>
        <taxon>Bacteria</taxon>
        <taxon>Pseudomonadati</taxon>
        <taxon>Pseudomonadota</taxon>
        <taxon>Betaproteobacteria</taxon>
        <taxon>Burkholderiales</taxon>
        <taxon>Sphaerotilaceae</taxon>
        <taxon>Sphaerotilus</taxon>
    </lineage>
</organism>
<evidence type="ECO:0000256" key="2">
    <source>
        <dbReference type="ARBA" id="ARBA00036080"/>
    </source>
</evidence>
<keyword evidence="1 5" id="KW-0413">Isomerase</keyword>
<dbReference type="Proteomes" id="UP001057498">
    <property type="component" value="Chromosome"/>
</dbReference>
<evidence type="ECO:0000313" key="7">
    <source>
        <dbReference type="EMBL" id="BDI07422.1"/>
    </source>
</evidence>
<comment type="catalytic activity">
    <reaction evidence="2">
        <text>UDP-N-acetyl-alpha-D-glucosamine = UDP-N-acetyl-alpha-D-mannosamine</text>
        <dbReference type="Rhea" id="RHEA:17213"/>
        <dbReference type="ChEBI" id="CHEBI:57705"/>
        <dbReference type="ChEBI" id="CHEBI:68623"/>
        <dbReference type="EC" id="5.1.3.14"/>
    </reaction>
</comment>
<dbReference type="InterPro" id="IPR029767">
    <property type="entry name" value="WecB-like"/>
</dbReference>
<accession>A0ABM7YS51</accession>
<dbReference type="Pfam" id="PF02350">
    <property type="entry name" value="Epimerase_2"/>
    <property type="match status" value="1"/>
</dbReference>